<dbReference type="EMBL" id="KV875843">
    <property type="protein sequence ID" value="RZR73169.1"/>
    <property type="molecule type" value="Genomic_DNA"/>
</dbReference>
<organism evidence="1">
    <name type="scientific">Ensete ventricosum</name>
    <name type="common">Abyssinian banana</name>
    <name type="synonym">Musa ensete</name>
    <dbReference type="NCBI Taxonomy" id="4639"/>
    <lineage>
        <taxon>Eukaryota</taxon>
        <taxon>Viridiplantae</taxon>
        <taxon>Streptophyta</taxon>
        <taxon>Embryophyta</taxon>
        <taxon>Tracheophyta</taxon>
        <taxon>Spermatophyta</taxon>
        <taxon>Magnoliopsida</taxon>
        <taxon>Liliopsida</taxon>
        <taxon>Zingiberales</taxon>
        <taxon>Musaceae</taxon>
        <taxon>Ensete</taxon>
    </lineage>
</organism>
<reference evidence="1" key="1">
    <citation type="journal article" date="2018" name="Data Brief">
        <title>Genome sequence data from 17 accessions of Ensete ventricosum, a staple food crop for millions in Ethiopia.</title>
        <authorList>
            <person name="Yemataw Z."/>
            <person name="Muzemil S."/>
            <person name="Ambachew D."/>
            <person name="Tripathi L."/>
            <person name="Tesfaye K."/>
            <person name="Chala A."/>
            <person name="Farbos A."/>
            <person name="O'Neill P."/>
            <person name="Moore K."/>
            <person name="Grant M."/>
            <person name="Studholme D.J."/>
        </authorList>
    </citation>
    <scope>NUCLEOTIDE SEQUENCE [LARGE SCALE GENOMIC DNA]</scope>
    <source>
        <tissue evidence="1">Leaf</tissue>
    </source>
</reference>
<dbReference type="AlphaFoldDB" id="A0A444CA33"/>
<evidence type="ECO:0000313" key="1">
    <source>
        <dbReference type="EMBL" id="RZR73169.1"/>
    </source>
</evidence>
<dbReference type="Proteomes" id="UP000290560">
    <property type="component" value="Unassembled WGS sequence"/>
</dbReference>
<accession>A0A444CA33</accession>
<sequence>MEATTSSSIELLLPNRALYAHNLSRVDDKLKSFRSCLRWMCVDQSDVRHTVVS</sequence>
<gene>
    <name evidence="1" type="ORF">BHM03_00020985</name>
</gene>
<proteinExistence type="predicted"/>
<protein>
    <submittedName>
        <fullName evidence="1">Uncharacterized protein</fullName>
    </submittedName>
</protein>
<name>A0A444CA33_ENSVE</name>